<accession>A0A9P3FX80</accession>
<sequence length="161" mass="17634">MIAQCATWADEDAQRRGSPMALPCSLRESLSSSRRRAKHWVQAARRFMVEGSEREDIPLLATGSPAVIACSTTTRWTGCGGRNAARVPTARRRPSRNGSPPSSALVYSRMPLAYDCAARKLGRAEAIGGQCNFHVPVWGRTISRNDTVIRPGRSLREARPS</sequence>
<evidence type="ECO:0000256" key="1">
    <source>
        <dbReference type="SAM" id="MobiDB-lite"/>
    </source>
</evidence>
<reference evidence="2 3" key="1">
    <citation type="submission" date="2021-08" db="EMBL/GenBank/DDBJ databases">
        <title>Draft Genome Sequence of Phanerochaete sordida strain YK-624.</title>
        <authorList>
            <person name="Mori T."/>
            <person name="Dohra H."/>
            <person name="Suzuki T."/>
            <person name="Kawagishi H."/>
            <person name="Hirai H."/>
        </authorList>
    </citation>
    <scope>NUCLEOTIDE SEQUENCE [LARGE SCALE GENOMIC DNA]</scope>
    <source>
        <strain evidence="2 3">YK-624</strain>
    </source>
</reference>
<keyword evidence="3" id="KW-1185">Reference proteome</keyword>
<feature type="region of interest" description="Disordered" evidence="1">
    <location>
        <begin position="81"/>
        <end position="104"/>
    </location>
</feature>
<dbReference type="Proteomes" id="UP000703269">
    <property type="component" value="Unassembled WGS sequence"/>
</dbReference>
<dbReference type="AlphaFoldDB" id="A0A9P3FX80"/>
<comment type="caution">
    <text evidence="2">The sequence shown here is derived from an EMBL/GenBank/DDBJ whole genome shotgun (WGS) entry which is preliminary data.</text>
</comment>
<evidence type="ECO:0000313" key="2">
    <source>
        <dbReference type="EMBL" id="GJE84783.1"/>
    </source>
</evidence>
<protein>
    <submittedName>
        <fullName evidence="2">Uncharacterized protein</fullName>
    </submittedName>
</protein>
<name>A0A9P3FX80_9APHY</name>
<organism evidence="2 3">
    <name type="scientific">Phanerochaete sordida</name>
    <dbReference type="NCBI Taxonomy" id="48140"/>
    <lineage>
        <taxon>Eukaryota</taxon>
        <taxon>Fungi</taxon>
        <taxon>Dikarya</taxon>
        <taxon>Basidiomycota</taxon>
        <taxon>Agaricomycotina</taxon>
        <taxon>Agaricomycetes</taxon>
        <taxon>Polyporales</taxon>
        <taxon>Phanerochaetaceae</taxon>
        <taxon>Phanerochaete</taxon>
    </lineage>
</organism>
<dbReference type="EMBL" id="BPQB01000001">
    <property type="protein sequence ID" value="GJE84783.1"/>
    <property type="molecule type" value="Genomic_DNA"/>
</dbReference>
<proteinExistence type="predicted"/>
<gene>
    <name evidence="2" type="ORF">PsYK624_008590</name>
</gene>
<evidence type="ECO:0000313" key="3">
    <source>
        <dbReference type="Proteomes" id="UP000703269"/>
    </source>
</evidence>